<evidence type="ECO:0000256" key="1">
    <source>
        <dbReference type="SAM" id="SignalP"/>
    </source>
</evidence>
<proteinExistence type="predicted"/>
<evidence type="ECO:0000313" key="3">
    <source>
        <dbReference type="EMBL" id="PSH67078.1"/>
    </source>
</evidence>
<feature type="domain" description="SGNH hydrolase-type esterase" evidence="2">
    <location>
        <begin position="39"/>
        <end position="197"/>
    </location>
</feature>
<protein>
    <submittedName>
        <fullName evidence="3">Arylesterase</fullName>
    </submittedName>
</protein>
<dbReference type="OrthoDB" id="9786188at2"/>
<name>A0A2P7BKS2_9HYPH</name>
<dbReference type="AlphaFoldDB" id="A0A2P7BKS2"/>
<sequence>MRFKPLIQILVSLGLVALPSLALANQNAVSGHPLAVVGFGDSLMSGFELPVQDSFTAQLEKALKDKGVNVTIANAGVAGETTTDGLSRLEWSIPDGTDLVILEFGANDALRGISPQISEKNLADIIEKLKQRNVQVILAGMLAPPNMGGDYEKKFNAIFPRLAAKYNVPLYPFFMEGVATEKSLQLEDGMHPNAKGVAKMVEGFMPVIEKAIAESSIATGAAQ</sequence>
<dbReference type="EMBL" id="PGGM01000001">
    <property type="protein sequence ID" value="PSH67078.1"/>
    <property type="molecule type" value="Genomic_DNA"/>
</dbReference>
<reference evidence="4" key="1">
    <citation type="submission" date="2017-11" db="EMBL/GenBank/DDBJ databases">
        <authorList>
            <person name="Kuznetsova I."/>
            <person name="Sazanova A."/>
            <person name="Chirak E."/>
            <person name="Safronova V."/>
            <person name="Willems A."/>
        </authorList>
    </citation>
    <scope>NUCLEOTIDE SEQUENCE [LARGE SCALE GENOMIC DNA]</scope>
    <source>
        <strain evidence="4">CCBAU 03422</strain>
    </source>
</reference>
<evidence type="ECO:0000259" key="2">
    <source>
        <dbReference type="Pfam" id="PF13472"/>
    </source>
</evidence>
<dbReference type="SUPFAM" id="SSF52266">
    <property type="entry name" value="SGNH hydrolase"/>
    <property type="match status" value="1"/>
</dbReference>
<comment type="caution">
    <text evidence="3">The sequence shown here is derived from an EMBL/GenBank/DDBJ whole genome shotgun (WGS) entry which is preliminary data.</text>
</comment>
<gene>
    <name evidence="3" type="ORF">CU103_01505</name>
</gene>
<keyword evidence="1" id="KW-0732">Signal</keyword>
<dbReference type="PANTHER" id="PTHR30383:SF24">
    <property type="entry name" value="THIOESTERASE 1_PROTEASE 1_LYSOPHOSPHOLIPASE L1"/>
    <property type="match status" value="1"/>
</dbReference>
<dbReference type="Pfam" id="PF13472">
    <property type="entry name" value="Lipase_GDSL_2"/>
    <property type="match status" value="1"/>
</dbReference>
<dbReference type="PANTHER" id="PTHR30383">
    <property type="entry name" value="THIOESTERASE 1/PROTEASE 1/LYSOPHOSPHOLIPASE L1"/>
    <property type="match status" value="1"/>
</dbReference>
<dbReference type="RefSeq" id="WP_106662148.1">
    <property type="nucleotide sequence ID" value="NZ_PGGM01000001.1"/>
</dbReference>
<dbReference type="InterPro" id="IPR051532">
    <property type="entry name" value="Ester_Hydrolysis_Enzymes"/>
</dbReference>
<organism evidence="3 4">
    <name type="scientific">Phyllobacterium sophorae</name>
    <dbReference type="NCBI Taxonomy" id="1520277"/>
    <lineage>
        <taxon>Bacteria</taxon>
        <taxon>Pseudomonadati</taxon>
        <taxon>Pseudomonadota</taxon>
        <taxon>Alphaproteobacteria</taxon>
        <taxon>Hyphomicrobiales</taxon>
        <taxon>Phyllobacteriaceae</taxon>
        <taxon>Phyllobacterium</taxon>
    </lineage>
</organism>
<dbReference type="Gene3D" id="3.40.50.1110">
    <property type="entry name" value="SGNH hydrolase"/>
    <property type="match status" value="1"/>
</dbReference>
<dbReference type="CDD" id="cd01822">
    <property type="entry name" value="Lysophospholipase_L1_like"/>
    <property type="match status" value="1"/>
</dbReference>
<dbReference type="GO" id="GO:0004622">
    <property type="term" value="F:phosphatidylcholine lysophospholipase activity"/>
    <property type="evidence" value="ECO:0007669"/>
    <property type="project" value="TreeGrafter"/>
</dbReference>
<feature type="chain" id="PRO_5015197266" evidence="1">
    <location>
        <begin position="25"/>
        <end position="223"/>
    </location>
</feature>
<accession>A0A2P7BKS2</accession>
<evidence type="ECO:0000313" key="4">
    <source>
        <dbReference type="Proteomes" id="UP000241764"/>
    </source>
</evidence>
<dbReference type="InterPro" id="IPR036514">
    <property type="entry name" value="SGNH_hydro_sf"/>
</dbReference>
<feature type="signal peptide" evidence="1">
    <location>
        <begin position="1"/>
        <end position="24"/>
    </location>
</feature>
<dbReference type="Proteomes" id="UP000241764">
    <property type="component" value="Unassembled WGS sequence"/>
</dbReference>
<dbReference type="InterPro" id="IPR013830">
    <property type="entry name" value="SGNH_hydro"/>
</dbReference>
<keyword evidence="4" id="KW-1185">Reference proteome</keyword>